<dbReference type="PANTHER" id="PTHR30433:SF4">
    <property type="entry name" value="MOTILITY PROTEIN A"/>
    <property type="match status" value="1"/>
</dbReference>
<dbReference type="EMBL" id="JAGQHR010000167">
    <property type="protein sequence ID" value="MCA9727445.1"/>
    <property type="molecule type" value="Genomic_DNA"/>
</dbReference>
<dbReference type="GO" id="GO:0071978">
    <property type="term" value="P:bacterial-type flagellum-dependent swarming motility"/>
    <property type="evidence" value="ECO:0007669"/>
    <property type="project" value="InterPro"/>
</dbReference>
<gene>
    <name evidence="16" type="primary">motA</name>
    <name evidence="16" type="ORF">KC729_07165</name>
</gene>
<dbReference type="InterPro" id="IPR047055">
    <property type="entry name" value="MotA-like"/>
</dbReference>
<comment type="caution">
    <text evidence="16">The sequence shown here is derived from an EMBL/GenBank/DDBJ whole genome shotgun (WGS) entry which is preliminary data.</text>
</comment>
<organism evidence="16 17">
    <name type="scientific">Eiseniibacteriota bacterium</name>
    <dbReference type="NCBI Taxonomy" id="2212470"/>
    <lineage>
        <taxon>Bacteria</taxon>
        <taxon>Candidatus Eiseniibacteriota</taxon>
    </lineage>
</organism>
<evidence type="ECO:0000313" key="16">
    <source>
        <dbReference type="EMBL" id="MCA9727445.1"/>
    </source>
</evidence>
<feature type="transmembrane region" description="Helical" evidence="13">
    <location>
        <begin position="163"/>
        <end position="185"/>
    </location>
</feature>
<comment type="subcellular location">
    <subcellularLocation>
        <location evidence="1">Cell inner membrane</location>
        <topology evidence="1">Multi-pass membrane protein</topology>
    </subcellularLocation>
</comment>
<keyword evidence="3" id="KW-0813">Transport</keyword>
<evidence type="ECO:0000256" key="3">
    <source>
        <dbReference type="ARBA" id="ARBA00022448"/>
    </source>
</evidence>
<feature type="transmembrane region" description="Helical" evidence="13">
    <location>
        <begin position="28"/>
        <end position="49"/>
    </location>
</feature>
<evidence type="ECO:0000256" key="6">
    <source>
        <dbReference type="ARBA" id="ARBA00022519"/>
    </source>
</evidence>
<keyword evidence="5" id="KW-0145">Chemotaxis</keyword>
<keyword evidence="8" id="KW-0283">Flagellar rotation</keyword>
<keyword evidence="16" id="KW-0969">Cilium</keyword>
<dbReference type="InterPro" id="IPR022522">
    <property type="entry name" value="Flagellar_motor_stator_MotA"/>
</dbReference>
<dbReference type="InterPro" id="IPR000540">
    <property type="entry name" value="Flag_MotA_CS"/>
</dbReference>
<dbReference type="PROSITE" id="PS01307">
    <property type="entry name" value="MOTA"/>
    <property type="match status" value="1"/>
</dbReference>
<protein>
    <submittedName>
        <fullName evidence="16">Flagellar motor stator protein MotA</fullName>
    </submittedName>
</protein>
<accession>A0A956M064</accession>
<evidence type="ECO:0000313" key="17">
    <source>
        <dbReference type="Proteomes" id="UP000697710"/>
    </source>
</evidence>
<keyword evidence="10 13" id="KW-1133">Transmembrane helix</keyword>
<evidence type="ECO:0000256" key="13">
    <source>
        <dbReference type="SAM" id="Phobius"/>
    </source>
</evidence>
<evidence type="ECO:0000256" key="12">
    <source>
        <dbReference type="ARBA" id="ARBA00023136"/>
    </source>
</evidence>
<evidence type="ECO:0000259" key="15">
    <source>
        <dbReference type="Pfam" id="PF20560"/>
    </source>
</evidence>
<evidence type="ECO:0000259" key="14">
    <source>
        <dbReference type="Pfam" id="PF01618"/>
    </source>
</evidence>
<keyword evidence="11" id="KW-0406">Ion transport</keyword>
<evidence type="ECO:0000256" key="11">
    <source>
        <dbReference type="ARBA" id="ARBA00023065"/>
    </source>
</evidence>
<keyword evidence="12 13" id="KW-0472">Membrane</keyword>
<evidence type="ECO:0000256" key="7">
    <source>
        <dbReference type="ARBA" id="ARBA00022692"/>
    </source>
</evidence>
<evidence type="ECO:0000256" key="8">
    <source>
        <dbReference type="ARBA" id="ARBA00022779"/>
    </source>
</evidence>
<keyword evidence="16" id="KW-0282">Flagellum</keyword>
<evidence type="ECO:0000256" key="1">
    <source>
        <dbReference type="ARBA" id="ARBA00004429"/>
    </source>
</evidence>
<keyword evidence="16" id="KW-0966">Cell projection</keyword>
<dbReference type="InterPro" id="IPR046786">
    <property type="entry name" value="MotA_N"/>
</dbReference>
<reference evidence="16" key="1">
    <citation type="submission" date="2020-04" db="EMBL/GenBank/DDBJ databases">
        <authorList>
            <person name="Zhang T."/>
        </authorList>
    </citation>
    <scope>NUCLEOTIDE SEQUENCE</scope>
    <source>
        <strain evidence="16">HKST-UBA01</strain>
    </source>
</reference>
<feature type="domain" description="MotA/TolQ/ExbB proton channel" evidence="14">
    <location>
        <begin position="121"/>
        <end position="215"/>
    </location>
</feature>
<evidence type="ECO:0000256" key="10">
    <source>
        <dbReference type="ARBA" id="ARBA00022989"/>
    </source>
</evidence>
<sequence>MRFLGILVVIGAVMGGFAAEKGPIPILIQPIEVLIIFGAAGGAVVTMCLPHQLKALGGKAFKALSGSRYSPAYAKEVLTCLFQLALLVKKEGVIALEGHIAEPGTSTIFSNYPKLLKDEHMLHFVTDALRLQVDGAVTPEELEQMLDRELSCHEKEEDAFAHVLALVADSLPGLGIVAAVLGVIITMMHIDGTPEEIGHHVAVALVGTFLGILASYGFLQPTVVAMHQEIKDGENFFSAVKNGIVSFAEGKAPVVVVETARRTLFSYNRPGREEVEEACKAMRAA</sequence>
<reference evidence="16" key="2">
    <citation type="journal article" date="2021" name="Microbiome">
        <title>Successional dynamics and alternative stable states in a saline activated sludge microbial community over 9 years.</title>
        <authorList>
            <person name="Wang Y."/>
            <person name="Ye J."/>
            <person name="Ju F."/>
            <person name="Liu L."/>
            <person name="Boyd J.A."/>
            <person name="Deng Y."/>
            <person name="Parks D.H."/>
            <person name="Jiang X."/>
            <person name="Yin X."/>
            <person name="Woodcroft B.J."/>
            <person name="Tyson G.W."/>
            <person name="Hugenholtz P."/>
            <person name="Polz M.F."/>
            <person name="Zhang T."/>
        </authorList>
    </citation>
    <scope>NUCLEOTIDE SEQUENCE</scope>
    <source>
        <strain evidence="16">HKST-UBA01</strain>
    </source>
</reference>
<evidence type="ECO:0000256" key="9">
    <source>
        <dbReference type="ARBA" id="ARBA00022781"/>
    </source>
</evidence>
<dbReference type="NCBIfam" id="TIGR03818">
    <property type="entry name" value="MotA1"/>
    <property type="match status" value="1"/>
</dbReference>
<dbReference type="Proteomes" id="UP000697710">
    <property type="component" value="Unassembled WGS sequence"/>
</dbReference>
<dbReference type="AlphaFoldDB" id="A0A956M064"/>
<comment type="similarity">
    <text evidence="2">Belongs to the MotA family.</text>
</comment>
<proteinExistence type="inferred from homology"/>
<dbReference type="GO" id="GO:0005886">
    <property type="term" value="C:plasma membrane"/>
    <property type="evidence" value="ECO:0007669"/>
    <property type="project" value="UniProtKB-SubCell"/>
</dbReference>
<dbReference type="GO" id="GO:0006935">
    <property type="term" value="P:chemotaxis"/>
    <property type="evidence" value="ECO:0007669"/>
    <property type="project" value="UniProtKB-KW"/>
</dbReference>
<keyword evidence="4" id="KW-1003">Cell membrane</keyword>
<dbReference type="GO" id="GO:1902600">
    <property type="term" value="P:proton transmembrane transport"/>
    <property type="evidence" value="ECO:0007669"/>
    <property type="project" value="UniProtKB-KW"/>
</dbReference>
<feature type="transmembrane region" description="Helical" evidence="13">
    <location>
        <begin position="197"/>
        <end position="219"/>
    </location>
</feature>
<evidence type="ECO:0000256" key="4">
    <source>
        <dbReference type="ARBA" id="ARBA00022475"/>
    </source>
</evidence>
<keyword evidence="7 13" id="KW-0812">Transmembrane</keyword>
<feature type="domain" description="Motility protein A N-terminal" evidence="15">
    <location>
        <begin position="4"/>
        <end position="92"/>
    </location>
</feature>
<dbReference type="Pfam" id="PF20560">
    <property type="entry name" value="MotA_N"/>
    <property type="match status" value="1"/>
</dbReference>
<evidence type="ECO:0000256" key="5">
    <source>
        <dbReference type="ARBA" id="ARBA00022500"/>
    </source>
</evidence>
<dbReference type="PANTHER" id="PTHR30433">
    <property type="entry name" value="CHEMOTAXIS PROTEIN MOTA"/>
    <property type="match status" value="1"/>
</dbReference>
<dbReference type="Pfam" id="PF01618">
    <property type="entry name" value="MotA_ExbB"/>
    <property type="match status" value="1"/>
</dbReference>
<evidence type="ECO:0000256" key="2">
    <source>
        <dbReference type="ARBA" id="ARBA00008038"/>
    </source>
</evidence>
<name>A0A956M064_UNCEI</name>
<keyword evidence="6" id="KW-0997">Cell inner membrane</keyword>
<keyword evidence="9" id="KW-0375">Hydrogen ion transport</keyword>
<dbReference type="InterPro" id="IPR002898">
    <property type="entry name" value="MotA_ExbB_proton_chnl"/>
</dbReference>